<feature type="compositionally biased region" description="Acidic residues" evidence="3">
    <location>
        <begin position="571"/>
        <end position="582"/>
    </location>
</feature>
<feature type="compositionally biased region" description="Basic and acidic residues" evidence="3">
    <location>
        <begin position="622"/>
        <end position="637"/>
    </location>
</feature>
<feature type="compositionally biased region" description="Basic and acidic residues" evidence="3">
    <location>
        <begin position="1455"/>
        <end position="1467"/>
    </location>
</feature>
<organism evidence="6 7">
    <name type="scientific">Potamilus streckersoni</name>
    <dbReference type="NCBI Taxonomy" id="2493646"/>
    <lineage>
        <taxon>Eukaryota</taxon>
        <taxon>Metazoa</taxon>
        <taxon>Spiralia</taxon>
        <taxon>Lophotrochozoa</taxon>
        <taxon>Mollusca</taxon>
        <taxon>Bivalvia</taxon>
        <taxon>Autobranchia</taxon>
        <taxon>Heteroconchia</taxon>
        <taxon>Palaeoheterodonta</taxon>
        <taxon>Unionida</taxon>
        <taxon>Unionoidea</taxon>
        <taxon>Unionidae</taxon>
        <taxon>Ambleminae</taxon>
        <taxon>Lampsilini</taxon>
        <taxon>Potamilus</taxon>
    </lineage>
</organism>
<feature type="compositionally biased region" description="Polar residues" evidence="3">
    <location>
        <begin position="655"/>
        <end position="665"/>
    </location>
</feature>
<feature type="compositionally biased region" description="Low complexity" evidence="3">
    <location>
        <begin position="600"/>
        <end position="609"/>
    </location>
</feature>
<feature type="compositionally biased region" description="Low complexity" evidence="3">
    <location>
        <begin position="18"/>
        <end position="31"/>
    </location>
</feature>
<dbReference type="GO" id="GO:0006508">
    <property type="term" value="P:proteolysis"/>
    <property type="evidence" value="ECO:0007669"/>
    <property type="project" value="InterPro"/>
</dbReference>
<protein>
    <recommendedName>
        <fullName evidence="8">Androglobin</fullName>
    </recommendedName>
</protein>
<dbReference type="EMBL" id="JAEAOA010002070">
    <property type="protein sequence ID" value="KAK3608421.1"/>
    <property type="molecule type" value="Genomic_DNA"/>
</dbReference>
<gene>
    <name evidence="6" type="ORF">CHS0354_035424</name>
</gene>
<dbReference type="InterPro" id="IPR012292">
    <property type="entry name" value="Globin/Proto"/>
</dbReference>
<evidence type="ECO:0000259" key="5">
    <source>
        <dbReference type="PROSITE" id="PS52042"/>
    </source>
</evidence>
<evidence type="ECO:0000259" key="4">
    <source>
        <dbReference type="PROSITE" id="PS50203"/>
    </source>
</evidence>
<feature type="compositionally biased region" description="Polar residues" evidence="3">
    <location>
        <begin position="1088"/>
        <end position="1099"/>
    </location>
</feature>
<accession>A0AAE0TDJ1</accession>
<feature type="region of interest" description="Disordered" evidence="3">
    <location>
        <begin position="1425"/>
        <end position="1481"/>
    </location>
</feature>
<evidence type="ECO:0000256" key="3">
    <source>
        <dbReference type="SAM" id="MobiDB-lite"/>
    </source>
</evidence>
<dbReference type="SUPFAM" id="SSF46458">
    <property type="entry name" value="Globin-like"/>
    <property type="match status" value="1"/>
</dbReference>
<feature type="region of interest" description="Disordered" evidence="3">
    <location>
        <begin position="1088"/>
        <end position="1129"/>
    </location>
</feature>
<feature type="domain" description="Globin" evidence="5">
    <location>
        <begin position="971"/>
        <end position="1210"/>
    </location>
</feature>
<evidence type="ECO:0000313" key="7">
    <source>
        <dbReference type="Proteomes" id="UP001195483"/>
    </source>
</evidence>
<feature type="domain" description="Calpain catalytic" evidence="4">
    <location>
        <begin position="122"/>
        <end position="320"/>
    </location>
</feature>
<feature type="compositionally biased region" description="Low complexity" evidence="3">
    <location>
        <begin position="1105"/>
        <end position="1123"/>
    </location>
</feature>
<proteinExistence type="predicted"/>
<dbReference type="Pfam" id="PF00648">
    <property type="entry name" value="Peptidase_C2"/>
    <property type="match status" value="1"/>
</dbReference>
<feature type="compositionally biased region" description="Basic and acidic residues" evidence="3">
    <location>
        <begin position="383"/>
        <end position="434"/>
    </location>
</feature>
<dbReference type="PROSITE" id="PS50203">
    <property type="entry name" value="CALPAIN_CAT"/>
    <property type="match status" value="1"/>
</dbReference>
<dbReference type="Gene3D" id="1.10.490.10">
    <property type="entry name" value="Globins"/>
    <property type="match status" value="1"/>
</dbReference>
<feature type="region of interest" description="Disordered" evidence="3">
    <location>
        <begin position="1636"/>
        <end position="1694"/>
    </location>
</feature>
<reference evidence="6" key="2">
    <citation type="journal article" date="2021" name="Genome Biol. Evol.">
        <title>Developing a high-quality reference genome for a parasitic bivalve with doubly uniparental inheritance (Bivalvia: Unionida).</title>
        <authorList>
            <person name="Smith C.H."/>
        </authorList>
    </citation>
    <scope>NUCLEOTIDE SEQUENCE</scope>
    <source>
        <strain evidence="6">CHS0354</strain>
        <tissue evidence="6">Mantle</tissue>
    </source>
</reference>
<feature type="compositionally biased region" description="Basic and acidic residues" evidence="3">
    <location>
        <begin position="547"/>
        <end position="559"/>
    </location>
</feature>
<feature type="region of interest" description="Disordered" evidence="3">
    <location>
        <begin position="538"/>
        <end position="741"/>
    </location>
</feature>
<feature type="region of interest" description="Disordered" evidence="3">
    <location>
        <begin position="340"/>
        <end position="434"/>
    </location>
</feature>
<keyword evidence="7" id="KW-1185">Reference proteome</keyword>
<dbReference type="PANTHER" id="PTHR46298">
    <property type="entry name" value="ANDROGLOBIN"/>
    <property type="match status" value="1"/>
</dbReference>
<dbReference type="PROSITE" id="PS52042">
    <property type="entry name" value="GLOBIN_CP_ADGB"/>
    <property type="match status" value="1"/>
</dbReference>
<feature type="compositionally biased region" description="Basic and acidic residues" evidence="3">
    <location>
        <begin position="1639"/>
        <end position="1660"/>
    </location>
</feature>
<dbReference type="GO" id="GO:0004198">
    <property type="term" value="F:calcium-dependent cysteine-type endopeptidase activity"/>
    <property type="evidence" value="ECO:0007669"/>
    <property type="project" value="InterPro"/>
</dbReference>
<dbReference type="InterPro" id="IPR038765">
    <property type="entry name" value="Papain-like_cys_pep_sf"/>
</dbReference>
<reference evidence="6" key="1">
    <citation type="journal article" date="2021" name="Genome Biol. Evol.">
        <title>A High-Quality Reference Genome for a Parasitic Bivalve with Doubly Uniparental Inheritance (Bivalvia: Unionida).</title>
        <authorList>
            <person name="Smith C.H."/>
        </authorList>
    </citation>
    <scope>NUCLEOTIDE SEQUENCE</scope>
    <source>
        <strain evidence="6">CHS0354</strain>
    </source>
</reference>
<dbReference type="Pfam" id="PF22069">
    <property type="entry name" value="Androglobin_IV"/>
    <property type="match status" value="1"/>
</dbReference>
<feature type="compositionally biased region" description="Basic residues" evidence="3">
    <location>
        <begin position="1813"/>
        <end position="1833"/>
    </location>
</feature>
<comment type="caution">
    <text evidence="6">The sequence shown here is derived from an EMBL/GenBank/DDBJ whole genome shotgun (WGS) entry which is preliminary data.</text>
</comment>
<feature type="compositionally biased region" description="Basic and acidic residues" evidence="3">
    <location>
        <begin position="677"/>
        <end position="695"/>
    </location>
</feature>
<feature type="region of interest" description="Disordered" evidence="3">
    <location>
        <begin position="1"/>
        <end position="32"/>
    </location>
</feature>
<dbReference type="InterPro" id="IPR053033">
    <property type="entry name" value="Androglobin-like"/>
</dbReference>
<feature type="region of interest" description="Disordered" evidence="3">
    <location>
        <begin position="1794"/>
        <end position="1833"/>
    </location>
</feature>
<evidence type="ECO:0000313" key="6">
    <source>
        <dbReference type="EMBL" id="KAK3608421.1"/>
    </source>
</evidence>
<feature type="compositionally biased region" description="Polar residues" evidence="3">
    <location>
        <begin position="1565"/>
        <end position="1574"/>
    </location>
</feature>
<name>A0AAE0TDJ1_9BIVA</name>
<feature type="compositionally biased region" description="Basic and acidic residues" evidence="3">
    <location>
        <begin position="590"/>
        <end position="599"/>
    </location>
</feature>
<dbReference type="Pfam" id="PF22070">
    <property type="entry name" value="Androglobin_V"/>
    <property type="match status" value="1"/>
</dbReference>
<feature type="region of interest" description="Disordered" evidence="3">
    <location>
        <begin position="770"/>
        <end position="803"/>
    </location>
</feature>
<comment type="caution">
    <text evidence="1">Lacks conserved residue(s) required for the propagation of feature annotation.</text>
</comment>
<dbReference type="InterPro" id="IPR009050">
    <property type="entry name" value="Globin-like_sf"/>
</dbReference>
<dbReference type="SMART" id="SM00230">
    <property type="entry name" value="CysPc"/>
    <property type="match status" value="1"/>
</dbReference>
<dbReference type="SUPFAM" id="SSF54001">
    <property type="entry name" value="Cysteine proteinases"/>
    <property type="match status" value="1"/>
</dbReference>
<evidence type="ECO:0000256" key="1">
    <source>
        <dbReference type="PROSITE-ProRule" id="PRU00239"/>
    </source>
</evidence>
<feature type="region of interest" description="Disordered" evidence="3">
    <location>
        <begin position="868"/>
        <end position="890"/>
    </location>
</feature>
<dbReference type="InterPro" id="IPR054094">
    <property type="entry name" value="Androglobin_IV"/>
</dbReference>
<sequence length="1833" mass="205290">MSFKKLIGSVIKQKSDPSEPGGRSSVASSSGSKDKLGQLLINIMGQSKLAASIAASAGGPDSKRPKLVIWPEWNDADVNGEKWDVAHKGKEKDKGKSPVAAHFFEDPEGKIEMAPSLKVDNWKRPQEFITEKTPQVVDPDGLSNFDLIKSNEHLHESELMRNIISQITSLWEMSAVKNPPPEQSADPSVPYEEYSHTWKPWEHIYAINKVQKGPHIPPFNPYGKYVVRLYWMGCWRKIIVDDQFPYDDNGQLLLPATTMQNEIWPMLLTKALIKVASLDYTGGSSSSEFGDFSVINCLTGWLPEAIPLQYGHINEIWELLKNCLPEWKLPLQEWEKVPEPVDQMKKEETASADGTKDEKSEKDSVSKDGKAEKVEAKPTAGKDAGKDKAAKDAKDAKDKGGKDSKDKKEKGDKDKKQDKEKMSTDETPLPEHPEVIVFATYWSPPKYPAKISVMGDRADASERLRQNGLSHIYPHPVLITQTRSCPLEPPPPPEKIPAWKLIRPRKKKTTPSDEPVSEPEPPKPIQCLEITSPFVNFRVSPVPIPTDTHRPRSALERGGTRSRPQSQMAIEETDENAPEPEPENLVPKAKVKEEAEQQQEHQQLPEVQAVKGDSVSKPSTPGKEKSGRRTSATRRESSTPQDLSTKADNKGVKTPPNQQKGEQTKSAGSSRGGGESRPVKKDEERGKEKETKPQDPKNVPSPVHGMNGDQGGLAVPPVGEEPSLEGETVPVPLETHDDEPKSKKRWVDFTEFCKCFKTLYIFHKPNTYPSSVKHSDSKNVAPPVGLPQSKADKKSAPSVGVNPSPSRIGQNAFLLHSAQASSPATLATSGASGVDDRAPHYLFVDNLQPTEIVVSFSSLSRWHETPALPVEEKKSHTSIKGGKGDKGEDKELTTFTSSSVLEGSVGRDQAAPPVVNPGTLVAEPYSWKSLVTGQPILRIRTTAIKAAVLCLPAGRHVLKFMMSAPLGYHVHLCSTVQFVFGDEETVMAQLTKESCRFIDNATQVMNSIGKCISSFHDTEAFKQAWDELVSNHCPYLNDKLMSKQHHFQVFNDALYACLRKVLRDIVNPDIAFAWRAFNFDATSKNILGITTGSRPATGQTGRGSAKQAPAAPTKKQPVQPPTTDGEPEKVENTWANREPTTEMHVATVKLQKQWKGYWVRKIKIARTPGTEENLKVQQNLQKCWQVIDQNLDPTSPEHPGLYLFRHMFKTDPDLMEKFPFYQDEWNKISYADYQGQYPEQPNNTWFVVFREVFYVSEEMLAVPKLYVPINTCMLRVINNDTGEEIPRVFQKVAPYVYKKNRKGYTFIAEARSTEHPVFSNKWKMRMIGSLNPLPTPLRGEVNSSFHVRDIRDYYVPNSMKVIFRYTVKVTEDHLVSIQMNTSKSDVYIKLVVLDHEEELASTIGKGHAVIPAFFFLKDINPDDELKRPSSKASNKGGKNTAVPQKGKRIGSGKSQDGRGSRSSHHSDGILSDPEPDEKDLRPHKYVIQAMVLKDSWPLSESSWAFVQMLKEMEKNELKVAFKEKPAEEPPKAEKTAASADKTQKGGKGAKGGKDKGGKEKDSKAQGSRPSSQQFDHTKPHWTLRVVSDASTFEDIDVKRDTERADEIRAMKKAWEDAQPGRAANAMQSRLKYLSTHTIKLKDDEEAKEEGGDKTDGESMEHPPSMTPGGSYPEKEDEGTLTLEPPPPPTPKEILQPLDFSQFLRKTGDVVKYLDEFDEERKLQEQQQMFEEYKQFRQRVEQWRDQDKHLRNLVKQRQLEQCEELQAMLDAARHAVNTPREAFRQKYLEAERKRQEEIAAQEAQVKADTEAKSPKRGKSANKGKKSPAGGKKKK</sequence>
<feature type="region of interest" description="Disordered" evidence="3">
    <location>
        <begin position="1521"/>
        <end position="1602"/>
    </location>
</feature>
<dbReference type="InterPro" id="IPR054093">
    <property type="entry name" value="Androglobin_II"/>
</dbReference>
<dbReference type="InterPro" id="IPR054095">
    <property type="entry name" value="Androglobin_V"/>
</dbReference>
<dbReference type="InterPro" id="IPR001300">
    <property type="entry name" value="Peptidase_C2_calpain_cat"/>
</dbReference>
<dbReference type="GO" id="GO:0020037">
    <property type="term" value="F:heme binding"/>
    <property type="evidence" value="ECO:0007669"/>
    <property type="project" value="InterPro"/>
</dbReference>
<evidence type="ECO:0000256" key="2">
    <source>
        <dbReference type="SAM" id="Coils"/>
    </source>
</evidence>
<feature type="compositionally biased region" description="Basic and acidic residues" evidence="3">
    <location>
        <begin position="1521"/>
        <end position="1534"/>
    </location>
</feature>
<dbReference type="InterPro" id="IPR057249">
    <property type="entry name" value="Globin_CP_ADGB"/>
</dbReference>
<evidence type="ECO:0008006" key="8">
    <source>
        <dbReference type="Google" id="ProtNLM"/>
    </source>
</evidence>
<feature type="compositionally biased region" description="Basic and acidic residues" evidence="3">
    <location>
        <begin position="340"/>
        <end position="376"/>
    </location>
</feature>
<feature type="coiled-coil region" evidence="2">
    <location>
        <begin position="1725"/>
        <end position="1774"/>
    </location>
</feature>
<dbReference type="Pfam" id="PF22068">
    <property type="entry name" value="Androglobin_II"/>
    <property type="match status" value="1"/>
</dbReference>
<feature type="compositionally biased region" description="Basic and acidic residues" evidence="3">
    <location>
        <begin position="1551"/>
        <end position="1563"/>
    </location>
</feature>
<dbReference type="Proteomes" id="UP001195483">
    <property type="component" value="Unassembled WGS sequence"/>
</dbReference>
<dbReference type="GO" id="GO:0019825">
    <property type="term" value="F:oxygen binding"/>
    <property type="evidence" value="ECO:0007669"/>
    <property type="project" value="InterPro"/>
</dbReference>
<reference evidence="6" key="3">
    <citation type="submission" date="2023-05" db="EMBL/GenBank/DDBJ databases">
        <authorList>
            <person name="Smith C.H."/>
        </authorList>
    </citation>
    <scope>NUCLEOTIDE SEQUENCE</scope>
    <source>
        <strain evidence="6">CHS0354</strain>
        <tissue evidence="6">Mantle</tissue>
    </source>
</reference>
<feature type="region of interest" description="Disordered" evidence="3">
    <location>
        <begin position="483"/>
        <end position="526"/>
    </location>
</feature>
<dbReference type="PANTHER" id="PTHR46298:SF1">
    <property type="entry name" value="ANDROGLOBIN"/>
    <property type="match status" value="1"/>
</dbReference>
<keyword evidence="2" id="KW-0175">Coiled coil</keyword>
<dbReference type="CDD" id="cd22307">
    <property type="entry name" value="Adgb_C_mid-like"/>
    <property type="match status" value="1"/>
</dbReference>